<protein>
    <submittedName>
        <fullName evidence="2">Uncharacterized protein</fullName>
    </submittedName>
</protein>
<dbReference type="GeneID" id="93609706"/>
<dbReference type="EMBL" id="CH476733">
    <property type="protein sequence ID" value="EIE78030.1"/>
    <property type="molecule type" value="Genomic_DNA"/>
</dbReference>
<dbReference type="InParanoid" id="I1BPA0"/>
<feature type="chain" id="PRO_5003638221" evidence="1">
    <location>
        <begin position="18"/>
        <end position="100"/>
    </location>
</feature>
<keyword evidence="1" id="KW-0732">Signal</keyword>
<dbReference type="VEuPathDB" id="FungiDB:RO3G_02734"/>
<evidence type="ECO:0000256" key="1">
    <source>
        <dbReference type="SAM" id="SignalP"/>
    </source>
</evidence>
<evidence type="ECO:0000313" key="3">
    <source>
        <dbReference type="Proteomes" id="UP000009138"/>
    </source>
</evidence>
<dbReference type="RefSeq" id="XP_067513426.1">
    <property type="nucleotide sequence ID" value="XM_067657325.1"/>
</dbReference>
<name>I1BPA0_RHIO9</name>
<organism evidence="2 3">
    <name type="scientific">Rhizopus delemar (strain RA 99-880 / ATCC MYA-4621 / FGSC 9543 / NRRL 43880)</name>
    <name type="common">Mucormycosis agent</name>
    <name type="synonym">Rhizopus arrhizus var. delemar</name>
    <dbReference type="NCBI Taxonomy" id="246409"/>
    <lineage>
        <taxon>Eukaryota</taxon>
        <taxon>Fungi</taxon>
        <taxon>Fungi incertae sedis</taxon>
        <taxon>Mucoromycota</taxon>
        <taxon>Mucoromycotina</taxon>
        <taxon>Mucoromycetes</taxon>
        <taxon>Mucorales</taxon>
        <taxon>Mucorineae</taxon>
        <taxon>Rhizopodaceae</taxon>
        <taxon>Rhizopus</taxon>
    </lineage>
</organism>
<evidence type="ECO:0000313" key="2">
    <source>
        <dbReference type="EMBL" id="EIE78030.1"/>
    </source>
</evidence>
<reference evidence="2 3" key="1">
    <citation type="journal article" date="2009" name="PLoS Genet.">
        <title>Genomic analysis of the basal lineage fungus Rhizopus oryzae reveals a whole-genome duplication.</title>
        <authorList>
            <person name="Ma L.-J."/>
            <person name="Ibrahim A.S."/>
            <person name="Skory C."/>
            <person name="Grabherr M.G."/>
            <person name="Burger G."/>
            <person name="Butler M."/>
            <person name="Elias M."/>
            <person name="Idnurm A."/>
            <person name="Lang B.F."/>
            <person name="Sone T."/>
            <person name="Abe A."/>
            <person name="Calvo S.E."/>
            <person name="Corrochano L.M."/>
            <person name="Engels R."/>
            <person name="Fu J."/>
            <person name="Hansberg W."/>
            <person name="Kim J.-M."/>
            <person name="Kodira C.D."/>
            <person name="Koehrsen M.J."/>
            <person name="Liu B."/>
            <person name="Miranda-Saavedra D."/>
            <person name="O'Leary S."/>
            <person name="Ortiz-Castellanos L."/>
            <person name="Poulter R."/>
            <person name="Rodriguez-Romero J."/>
            <person name="Ruiz-Herrera J."/>
            <person name="Shen Y.-Q."/>
            <person name="Zeng Q."/>
            <person name="Galagan J."/>
            <person name="Birren B.W."/>
            <person name="Cuomo C.A."/>
            <person name="Wickes B.L."/>
        </authorList>
    </citation>
    <scope>NUCLEOTIDE SEQUENCE [LARGE SCALE GENOMIC DNA]</scope>
    <source>
        <strain evidence="3">RA 99-880 / ATCC MYA-4621 / FGSC 9543 / NRRL 43880</strain>
    </source>
</reference>
<dbReference type="AlphaFoldDB" id="I1BPA0"/>
<keyword evidence="3" id="KW-1185">Reference proteome</keyword>
<gene>
    <name evidence="2" type="ORF">RO3G_02734</name>
</gene>
<accession>I1BPA0</accession>
<dbReference type="Proteomes" id="UP000009138">
    <property type="component" value="Unassembled WGS sequence"/>
</dbReference>
<proteinExistence type="predicted"/>
<sequence length="100" mass="11616">MLSILLFLLSVACDHRGYRIPNDFIPFSEDDMLEPTLVYPVIEPQEKDNDILFEFPDPVPDPILDTRPETFSIVKNNMFLHFTLGFAFSTANQWFSNCKE</sequence>
<feature type="signal peptide" evidence="1">
    <location>
        <begin position="1"/>
        <end position="17"/>
    </location>
</feature>